<evidence type="ECO:0000256" key="1">
    <source>
        <dbReference type="SAM" id="Phobius"/>
    </source>
</evidence>
<dbReference type="InterPro" id="IPR043128">
    <property type="entry name" value="Rev_trsase/Diguanyl_cyclase"/>
</dbReference>
<dbReference type="SUPFAM" id="SSF55073">
    <property type="entry name" value="Nucleotide cyclase"/>
    <property type="match status" value="1"/>
</dbReference>
<organism evidence="5 6">
    <name type="scientific">Candidatus Faeciplasma pullistercoris</name>
    <dbReference type="NCBI Taxonomy" id="2840800"/>
    <lineage>
        <taxon>Bacteria</taxon>
        <taxon>Bacillati</taxon>
        <taxon>Bacillota</taxon>
        <taxon>Clostridia</taxon>
        <taxon>Eubacteriales</taxon>
        <taxon>Oscillospiraceae</taxon>
        <taxon>Oscillospiraceae incertae sedis</taxon>
        <taxon>Candidatus Faeciplasma</taxon>
    </lineage>
</organism>
<dbReference type="Proteomes" id="UP000824136">
    <property type="component" value="Unassembled WGS sequence"/>
</dbReference>
<feature type="domain" description="EAL" evidence="3">
    <location>
        <begin position="478"/>
        <end position="734"/>
    </location>
</feature>
<dbReference type="Gene3D" id="3.20.20.450">
    <property type="entry name" value="EAL domain"/>
    <property type="match status" value="1"/>
</dbReference>
<dbReference type="SMART" id="SM00267">
    <property type="entry name" value="GGDEF"/>
    <property type="match status" value="1"/>
</dbReference>
<dbReference type="NCBIfam" id="TIGR00254">
    <property type="entry name" value="GGDEF"/>
    <property type="match status" value="1"/>
</dbReference>
<proteinExistence type="predicted"/>
<dbReference type="Pfam" id="PF00563">
    <property type="entry name" value="EAL"/>
    <property type="match status" value="1"/>
</dbReference>
<dbReference type="PANTHER" id="PTHR33121:SF70">
    <property type="entry name" value="SIGNALING PROTEIN YKOW"/>
    <property type="match status" value="1"/>
</dbReference>
<sequence length="740" mass="82366">MALLTIVSSLVLCAAAIGMTVHVLNVADETEYAQTVAIAKEYRMRITSQIDKNMQILATLAYGMSEGDYTGSLDKATQIIQVANAGNSFVGMAYFGADRIGSINIVGYDTEYNVELEALDDAAIAAIEKSFEGENAVSRIFTLEVNGQMLFSCSVPVYSGEEVIGVLSAVDTIDFFNEIANGNAVMGGSGYVHVLDSTGRFLVRSPHSLVKEQPSTILEQPYILDNPQEVIDAMEAQSSMFGDFTYEGTVCHFYLEPIGVNNWYLFCVNRRWATVYTMQDLVVVMPLFSVGFLLVVTILSLAVINIYRRNTKRLLRAAYWDKVTGAANTVQFDDIFNEKLSGGTGYSTVAINVHNFKGVNDIFGSAGGDKVLQYVKRVIQENLRPGEFFCRDSADLFYLALLDTDEETIRARLENIRQTVSHASATAGEYSYELTLYAGAAVNGGREEALVAMQSIKNNHTVGLAFYSDKLHDKIRKKNDIESVMFLALRNKEFKLFLQPKTALDTGRLSSAEALVRWRNADGSYRYPKDFIPIFEENGFCTNLDMYMVEQACEQIRTWIDAGVQPIPISVNQSKTLFSDGNYPNHLEQIVDRYGVSHSLVVLEILESMASDDLSLLQHQIETLHSKGFKVSMDDFGSGYSSLGMLYKLKIDELKLDRSFLSETSDEDKAKREVLLSHIIKFSSALGITTIAEGVETEEDRQTMLRLGCDYGQGYLYDKPLCADEFDKKYMRGSNRTAQG</sequence>
<feature type="domain" description="GGDEF" evidence="4">
    <location>
        <begin position="344"/>
        <end position="469"/>
    </location>
</feature>
<accession>A0A9D1GSB8</accession>
<keyword evidence="1" id="KW-0472">Membrane</keyword>
<reference evidence="5" key="2">
    <citation type="journal article" date="2021" name="PeerJ">
        <title>Extensive microbial diversity within the chicken gut microbiome revealed by metagenomics and culture.</title>
        <authorList>
            <person name="Gilroy R."/>
            <person name="Ravi A."/>
            <person name="Getino M."/>
            <person name="Pursley I."/>
            <person name="Horton D.L."/>
            <person name="Alikhan N.F."/>
            <person name="Baker D."/>
            <person name="Gharbi K."/>
            <person name="Hall N."/>
            <person name="Watson M."/>
            <person name="Adriaenssens E.M."/>
            <person name="Foster-Nyarko E."/>
            <person name="Jarju S."/>
            <person name="Secka A."/>
            <person name="Antonio M."/>
            <person name="Oren A."/>
            <person name="Chaudhuri R.R."/>
            <person name="La Ragione R."/>
            <person name="Hildebrand F."/>
            <person name="Pallen M.J."/>
        </authorList>
    </citation>
    <scope>NUCLEOTIDE SEQUENCE</scope>
    <source>
        <strain evidence="5">CHK33-4379</strain>
    </source>
</reference>
<dbReference type="InterPro" id="IPR001633">
    <property type="entry name" value="EAL_dom"/>
</dbReference>
<gene>
    <name evidence="5" type="ORF">IAC39_01925</name>
</gene>
<evidence type="ECO:0000259" key="3">
    <source>
        <dbReference type="PROSITE" id="PS50883"/>
    </source>
</evidence>
<comment type="caution">
    <text evidence="5">The sequence shown here is derived from an EMBL/GenBank/DDBJ whole genome shotgun (WGS) entry which is preliminary data.</text>
</comment>
<evidence type="ECO:0000313" key="6">
    <source>
        <dbReference type="Proteomes" id="UP000824136"/>
    </source>
</evidence>
<dbReference type="SUPFAM" id="SSF141868">
    <property type="entry name" value="EAL domain-like"/>
    <property type="match status" value="1"/>
</dbReference>
<dbReference type="InterPro" id="IPR035919">
    <property type="entry name" value="EAL_sf"/>
</dbReference>
<dbReference type="GO" id="GO:0071111">
    <property type="term" value="F:cyclic-guanylate-specific phosphodiesterase activity"/>
    <property type="evidence" value="ECO:0007669"/>
    <property type="project" value="InterPro"/>
</dbReference>
<dbReference type="InterPro" id="IPR050706">
    <property type="entry name" value="Cyclic-di-GMP_PDE-like"/>
</dbReference>
<name>A0A9D1GSB8_9FIRM</name>
<dbReference type="Gene3D" id="3.30.450.20">
    <property type="entry name" value="PAS domain"/>
    <property type="match status" value="1"/>
</dbReference>
<dbReference type="InterPro" id="IPR000160">
    <property type="entry name" value="GGDEF_dom"/>
</dbReference>
<keyword evidence="1" id="KW-1133">Transmembrane helix</keyword>
<evidence type="ECO:0000259" key="4">
    <source>
        <dbReference type="PROSITE" id="PS50887"/>
    </source>
</evidence>
<feature type="transmembrane region" description="Helical" evidence="1">
    <location>
        <begin position="281"/>
        <end position="307"/>
    </location>
</feature>
<keyword evidence="2" id="KW-0732">Signal</keyword>
<evidence type="ECO:0000256" key="2">
    <source>
        <dbReference type="SAM" id="SignalP"/>
    </source>
</evidence>
<dbReference type="Pfam" id="PF00990">
    <property type="entry name" value="GGDEF"/>
    <property type="match status" value="1"/>
</dbReference>
<dbReference type="PROSITE" id="PS50887">
    <property type="entry name" value="GGDEF"/>
    <property type="match status" value="1"/>
</dbReference>
<protein>
    <submittedName>
        <fullName evidence="5">EAL domain-containing protein</fullName>
    </submittedName>
</protein>
<dbReference type="InterPro" id="IPR029787">
    <property type="entry name" value="Nucleotide_cyclase"/>
</dbReference>
<dbReference type="AlphaFoldDB" id="A0A9D1GSB8"/>
<evidence type="ECO:0000313" key="5">
    <source>
        <dbReference type="EMBL" id="HIT58468.1"/>
    </source>
</evidence>
<dbReference type="CDD" id="cd01948">
    <property type="entry name" value="EAL"/>
    <property type="match status" value="1"/>
</dbReference>
<keyword evidence="1" id="KW-0812">Transmembrane</keyword>
<dbReference type="PROSITE" id="PS50883">
    <property type="entry name" value="EAL"/>
    <property type="match status" value="1"/>
</dbReference>
<feature type="chain" id="PRO_5039346710" evidence="2">
    <location>
        <begin position="24"/>
        <end position="740"/>
    </location>
</feature>
<dbReference type="Gene3D" id="3.30.70.270">
    <property type="match status" value="1"/>
</dbReference>
<dbReference type="PANTHER" id="PTHR33121">
    <property type="entry name" value="CYCLIC DI-GMP PHOSPHODIESTERASE PDEF"/>
    <property type="match status" value="1"/>
</dbReference>
<dbReference type="EMBL" id="DVLL01000009">
    <property type="protein sequence ID" value="HIT58468.1"/>
    <property type="molecule type" value="Genomic_DNA"/>
</dbReference>
<reference evidence="5" key="1">
    <citation type="submission" date="2020-10" db="EMBL/GenBank/DDBJ databases">
        <authorList>
            <person name="Gilroy R."/>
        </authorList>
    </citation>
    <scope>NUCLEOTIDE SEQUENCE</scope>
    <source>
        <strain evidence="5">CHK33-4379</strain>
    </source>
</reference>
<feature type="signal peptide" evidence="2">
    <location>
        <begin position="1"/>
        <end position="23"/>
    </location>
</feature>
<dbReference type="SMART" id="SM00052">
    <property type="entry name" value="EAL"/>
    <property type="match status" value="1"/>
</dbReference>